<name>A0A7S7SLB8_PALFE</name>
<dbReference type="GO" id="GO:0046872">
    <property type="term" value="F:metal ion binding"/>
    <property type="evidence" value="ECO:0007669"/>
    <property type="project" value="UniProtKB-KW"/>
</dbReference>
<dbReference type="PANTHER" id="PTHR43048:SF3">
    <property type="entry name" value="METHYLMALONYL-COA EPIMERASE, MITOCHONDRIAL"/>
    <property type="match status" value="1"/>
</dbReference>
<gene>
    <name evidence="3" type="ORF">IRI77_36965</name>
</gene>
<evidence type="ECO:0000259" key="2">
    <source>
        <dbReference type="PROSITE" id="PS51819"/>
    </source>
</evidence>
<evidence type="ECO:0000313" key="4">
    <source>
        <dbReference type="Proteomes" id="UP000593892"/>
    </source>
</evidence>
<proteinExistence type="predicted"/>
<dbReference type="GO" id="GO:0004493">
    <property type="term" value="F:methylmalonyl-CoA epimerase activity"/>
    <property type="evidence" value="ECO:0007669"/>
    <property type="project" value="TreeGrafter"/>
</dbReference>
<dbReference type="Proteomes" id="UP000593892">
    <property type="component" value="Chromosome"/>
</dbReference>
<dbReference type="SUPFAM" id="SSF54593">
    <property type="entry name" value="Glyoxalase/Bleomycin resistance protein/Dihydroxybiphenyl dioxygenase"/>
    <property type="match status" value="1"/>
</dbReference>
<dbReference type="InterPro" id="IPR037523">
    <property type="entry name" value="VOC_core"/>
</dbReference>
<accession>A0A7S7SLB8</accession>
<reference evidence="3 4" key="1">
    <citation type="submission" date="2020-10" db="EMBL/GenBank/DDBJ databases">
        <title>Complete genome sequence of Paludibaculum fermentans P105T, a facultatively anaerobic acidobacterium capable of dissimilatory Fe(III) reduction.</title>
        <authorList>
            <person name="Dedysh S.N."/>
            <person name="Beletsky A.V."/>
            <person name="Kulichevskaya I.S."/>
            <person name="Mardanov A.V."/>
            <person name="Ravin N.V."/>
        </authorList>
    </citation>
    <scope>NUCLEOTIDE SEQUENCE [LARGE SCALE GENOMIC DNA]</scope>
    <source>
        <strain evidence="3 4">P105</strain>
    </source>
</reference>
<dbReference type="CDD" id="cd06587">
    <property type="entry name" value="VOC"/>
    <property type="match status" value="1"/>
</dbReference>
<keyword evidence="4" id="KW-1185">Reference proteome</keyword>
<dbReference type="InterPro" id="IPR029068">
    <property type="entry name" value="Glyas_Bleomycin-R_OHBP_Dase"/>
</dbReference>
<dbReference type="InterPro" id="IPR004360">
    <property type="entry name" value="Glyas_Fos-R_dOase_dom"/>
</dbReference>
<dbReference type="AlphaFoldDB" id="A0A7S7SLB8"/>
<keyword evidence="1" id="KW-0479">Metal-binding</keyword>
<dbReference type="GO" id="GO:0046491">
    <property type="term" value="P:L-methylmalonyl-CoA metabolic process"/>
    <property type="evidence" value="ECO:0007669"/>
    <property type="project" value="TreeGrafter"/>
</dbReference>
<dbReference type="RefSeq" id="WP_194449929.1">
    <property type="nucleotide sequence ID" value="NZ_CP063849.1"/>
</dbReference>
<dbReference type="KEGG" id="pfer:IRI77_36965"/>
<feature type="domain" description="VOC" evidence="2">
    <location>
        <begin position="5"/>
        <end position="120"/>
    </location>
</feature>
<dbReference type="InterPro" id="IPR051785">
    <property type="entry name" value="MMCE/EMCE_epimerase"/>
</dbReference>
<sequence length="125" mass="13742">MLFTGLEHTALASPEPKRLAQWYVDTLGFRINHEYDGNFFVKAPDGAMLEIIPSQGNAPETAMRTPGIRHIAVSVSDFDAGQEDLKGKGVKFLGEPLNLKGNRLLFFADADGNILHLISRPQPLP</sequence>
<dbReference type="PROSITE" id="PS51819">
    <property type="entry name" value="VOC"/>
    <property type="match status" value="1"/>
</dbReference>
<dbReference type="Gene3D" id="3.10.180.10">
    <property type="entry name" value="2,3-Dihydroxybiphenyl 1,2-Dioxygenase, domain 1"/>
    <property type="match status" value="1"/>
</dbReference>
<organism evidence="3 4">
    <name type="scientific">Paludibaculum fermentans</name>
    <dbReference type="NCBI Taxonomy" id="1473598"/>
    <lineage>
        <taxon>Bacteria</taxon>
        <taxon>Pseudomonadati</taxon>
        <taxon>Acidobacteriota</taxon>
        <taxon>Terriglobia</taxon>
        <taxon>Bryobacterales</taxon>
        <taxon>Bryobacteraceae</taxon>
        <taxon>Paludibaculum</taxon>
    </lineage>
</organism>
<evidence type="ECO:0000313" key="3">
    <source>
        <dbReference type="EMBL" id="QOY88266.1"/>
    </source>
</evidence>
<protein>
    <submittedName>
        <fullName evidence="3">VOC family protein</fullName>
    </submittedName>
</protein>
<dbReference type="PANTHER" id="PTHR43048">
    <property type="entry name" value="METHYLMALONYL-COA EPIMERASE"/>
    <property type="match status" value="1"/>
</dbReference>
<dbReference type="Pfam" id="PF00903">
    <property type="entry name" value="Glyoxalase"/>
    <property type="match status" value="1"/>
</dbReference>
<evidence type="ECO:0000256" key="1">
    <source>
        <dbReference type="ARBA" id="ARBA00022723"/>
    </source>
</evidence>
<dbReference type="EMBL" id="CP063849">
    <property type="protein sequence ID" value="QOY88266.1"/>
    <property type="molecule type" value="Genomic_DNA"/>
</dbReference>